<reference evidence="1" key="1">
    <citation type="submission" date="2023-03" db="EMBL/GenBank/DDBJ databases">
        <title>Massive genome expansion in bonnet fungi (Mycena s.s.) driven by repeated elements and novel gene families across ecological guilds.</title>
        <authorList>
            <consortium name="Lawrence Berkeley National Laboratory"/>
            <person name="Harder C.B."/>
            <person name="Miyauchi S."/>
            <person name="Viragh M."/>
            <person name="Kuo A."/>
            <person name="Thoen E."/>
            <person name="Andreopoulos B."/>
            <person name="Lu D."/>
            <person name="Skrede I."/>
            <person name="Drula E."/>
            <person name="Henrissat B."/>
            <person name="Morin E."/>
            <person name="Kohler A."/>
            <person name="Barry K."/>
            <person name="LaButti K."/>
            <person name="Morin E."/>
            <person name="Salamov A."/>
            <person name="Lipzen A."/>
            <person name="Mereny Z."/>
            <person name="Hegedus B."/>
            <person name="Baldrian P."/>
            <person name="Stursova M."/>
            <person name="Weitz H."/>
            <person name="Taylor A."/>
            <person name="Grigoriev I.V."/>
            <person name="Nagy L.G."/>
            <person name="Martin F."/>
            <person name="Kauserud H."/>
        </authorList>
    </citation>
    <scope>NUCLEOTIDE SEQUENCE</scope>
    <source>
        <strain evidence="1">CBHHK002</strain>
    </source>
</reference>
<dbReference type="Proteomes" id="UP001218218">
    <property type="component" value="Unassembled WGS sequence"/>
</dbReference>
<proteinExistence type="predicted"/>
<sequence length="116" mass="13243">MEYNKLCAQIAKLIRDAKAPPGSMAPIPIPPKGLWQVDVDDTLLQDVGIDNDTDVPSPWLSDKKVHAGIKALLELDRCDEEDSRLRREKLALQVWFREEWEIIREAIKGADMSLEY</sequence>
<evidence type="ECO:0000313" key="1">
    <source>
        <dbReference type="EMBL" id="KAJ7315225.1"/>
    </source>
</evidence>
<accession>A0AAD6ZCJ0</accession>
<keyword evidence="2" id="KW-1185">Reference proteome</keyword>
<gene>
    <name evidence="1" type="ORF">DFH08DRAFT_972245</name>
</gene>
<evidence type="ECO:0000313" key="2">
    <source>
        <dbReference type="Proteomes" id="UP001218218"/>
    </source>
</evidence>
<name>A0AAD6ZCJ0_9AGAR</name>
<protein>
    <submittedName>
        <fullName evidence="1">Uncharacterized protein</fullName>
    </submittedName>
</protein>
<dbReference type="AlphaFoldDB" id="A0AAD6ZCJ0"/>
<organism evidence="1 2">
    <name type="scientific">Mycena albidolilacea</name>
    <dbReference type="NCBI Taxonomy" id="1033008"/>
    <lineage>
        <taxon>Eukaryota</taxon>
        <taxon>Fungi</taxon>
        <taxon>Dikarya</taxon>
        <taxon>Basidiomycota</taxon>
        <taxon>Agaricomycotina</taxon>
        <taxon>Agaricomycetes</taxon>
        <taxon>Agaricomycetidae</taxon>
        <taxon>Agaricales</taxon>
        <taxon>Marasmiineae</taxon>
        <taxon>Mycenaceae</taxon>
        <taxon>Mycena</taxon>
    </lineage>
</organism>
<dbReference type="EMBL" id="JARIHO010000063">
    <property type="protein sequence ID" value="KAJ7315225.1"/>
    <property type="molecule type" value="Genomic_DNA"/>
</dbReference>
<comment type="caution">
    <text evidence="1">The sequence shown here is derived from an EMBL/GenBank/DDBJ whole genome shotgun (WGS) entry which is preliminary data.</text>
</comment>